<proteinExistence type="predicted"/>
<dbReference type="RefSeq" id="WP_089385135.1">
    <property type="nucleotide sequence ID" value="NZ_FZNQ01000011.1"/>
</dbReference>
<protein>
    <submittedName>
        <fullName evidence="2">Uncharacterized protein</fullName>
    </submittedName>
</protein>
<dbReference type="InterPro" id="IPR036390">
    <property type="entry name" value="WH_DNA-bd_sf"/>
</dbReference>
<dbReference type="Gene3D" id="1.10.10.10">
    <property type="entry name" value="Winged helix-like DNA-binding domain superfamily/Winged helix DNA-binding domain"/>
    <property type="match status" value="1"/>
</dbReference>
<dbReference type="EMBL" id="FZNQ01000011">
    <property type="protein sequence ID" value="SNR51770.1"/>
    <property type="molecule type" value="Genomic_DNA"/>
</dbReference>
<sequence length="145" mass="16413">MKPETQQPPSGDRGVGEGGSFDRWSALQKATDTPRANVLADIVGHPKGAPCVKELDYMNPDLGEDAIRRHLNVLEAYGVVEELVVPAGSRIRGYPYKFYTLSDDAREMFDDNDLFPEDAWSRQYDRVEKTNEIAELERMPRPTTR</sequence>
<evidence type="ECO:0000313" key="3">
    <source>
        <dbReference type="Proteomes" id="UP000198397"/>
    </source>
</evidence>
<gene>
    <name evidence="2" type="ORF">SAMN06264855_11176</name>
</gene>
<evidence type="ECO:0000256" key="1">
    <source>
        <dbReference type="SAM" id="MobiDB-lite"/>
    </source>
</evidence>
<keyword evidence="3" id="KW-1185">Reference proteome</keyword>
<feature type="region of interest" description="Disordered" evidence="1">
    <location>
        <begin position="1"/>
        <end position="29"/>
    </location>
</feature>
<dbReference type="Proteomes" id="UP000198397">
    <property type="component" value="Unassembled WGS sequence"/>
</dbReference>
<dbReference type="SUPFAM" id="SSF46785">
    <property type="entry name" value="Winged helix' DNA-binding domain"/>
    <property type="match status" value="1"/>
</dbReference>
<dbReference type="AlphaFoldDB" id="A0A238WZ87"/>
<dbReference type="OrthoDB" id="195102at2157"/>
<evidence type="ECO:0000313" key="2">
    <source>
        <dbReference type="EMBL" id="SNR51770.1"/>
    </source>
</evidence>
<accession>A0A238WZ87</accession>
<dbReference type="InterPro" id="IPR036388">
    <property type="entry name" value="WH-like_DNA-bd_sf"/>
</dbReference>
<reference evidence="2 3" key="1">
    <citation type="submission" date="2017-06" db="EMBL/GenBank/DDBJ databases">
        <authorList>
            <person name="Kim H.J."/>
            <person name="Triplett B.A."/>
        </authorList>
    </citation>
    <scope>NUCLEOTIDE SEQUENCE [LARGE SCALE GENOMIC DNA]</scope>
    <source>
        <strain evidence="2 3">DSM 8800</strain>
    </source>
</reference>
<name>A0A238WZ87_HALVU</name>
<organism evidence="2 3">
    <name type="scientific">Halorubrum vacuolatum</name>
    <name type="common">Natronobacterium vacuolatum</name>
    <dbReference type="NCBI Taxonomy" id="63740"/>
    <lineage>
        <taxon>Archaea</taxon>
        <taxon>Methanobacteriati</taxon>
        <taxon>Methanobacteriota</taxon>
        <taxon>Stenosarchaea group</taxon>
        <taxon>Halobacteria</taxon>
        <taxon>Halobacteriales</taxon>
        <taxon>Haloferacaceae</taxon>
        <taxon>Halorubrum</taxon>
    </lineage>
</organism>